<dbReference type="EMBL" id="JAGIOE010000001">
    <property type="protein sequence ID" value="MBP2374623.1"/>
    <property type="molecule type" value="Genomic_DNA"/>
</dbReference>
<evidence type="ECO:0000313" key="2">
    <source>
        <dbReference type="EMBL" id="MBP2374623.1"/>
    </source>
</evidence>
<dbReference type="RefSeq" id="WP_209907629.1">
    <property type="nucleotide sequence ID" value="NZ_BAAAMI010000017.1"/>
</dbReference>
<protein>
    <submittedName>
        <fullName evidence="2">Fic family protein</fullName>
    </submittedName>
</protein>
<accession>A0ABS4WEJ2</accession>
<dbReference type="PROSITE" id="PS51459">
    <property type="entry name" value="FIDO"/>
    <property type="match status" value="1"/>
</dbReference>
<comment type="caution">
    <text evidence="2">The sequence shown here is derived from an EMBL/GenBank/DDBJ whole genome shotgun (WGS) entry which is preliminary data.</text>
</comment>
<dbReference type="PANTHER" id="PTHR13504">
    <property type="entry name" value="FIDO DOMAIN-CONTAINING PROTEIN DDB_G0283145"/>
    <property type="match status" value="1"/>
</dbReference>
<dbReference type="InterPro" id="IPR040198">
    <property type="entry name" value="Fido_containing"/>
</dbReference>
<name>A0ABS4WEJ2_9MICC</name>
<dbReference type="SUPFAM" id="SSF140931">
    <property type="entry name" value="Fic-like"/>
    <property type="match status" value="1"/>
</dbReference>
<dbReference type="Pfam" id="PF02661">
    <property type="entry name" value="Fic"/>
    <property type="match status" value="1"/>
</dbReference>
<evidence type="ECO:0000313" key="3">
    <source>
        <dbReference type="Proteomes" id="UP000766570"/>
    </source>
</evidence>
<feature type="domain" description="Fido" evidence="1">
    <location>
        <begin position="147"/>
        <end position="303"/>
    </location>
</feature>
<dbReference type="PANTHER" id="PTHR13504:SF38">
    <property type="entry name" value="FIDO DOMAIN-CONTAINING PROTEIN"/>
    <property type="match status" value="1"/>
</dbReference>
<sequence>MSTVSLRVPPIELETHQWHAEQDGMSSRAQLARGSGPYESAVPPKIANLQLEVPALLAADVEDAVSALVRFDNHARDRLGTSSPMLGPMSSILLRTESSSSSQIENLTVGARQLALAELNQSTSANAMSVSANVHAMEAALELADRVDRAAILTMHEKLLLGQKDWESHAGRFREQLVWIGSTGTSPRGATFVAPRYELVEDLIEDLVEFVSRDDLPVLVQVAIAHAQLETIHPFVDGNGRTGRALVHALLRGKGLVRSTTAPLSAGLLKNTNRYFEALMSYRAGDAGPICEQFAAASRFAAHSGAGLIDKLGLELDAARGALAGLRPQAMAWALLPHLVSHPVMNTELVTGLLGTSQTSALRALAQLQDAGVVVERSGYKRNRVWQHDGILAVLDGYAAELLRA</sequence>
<evidence type="ECO:0000259" key="1">
    <source>
        <dbReference type="PROSITE" id="PS51459"/>
    </source>
</evidence>
<organism evidence="2 3">
    <name type="scientific">Paeniglutamicibacter psychrophenolicus</name>
    <dbReference type="NCBI Taxonomy" id="257454"/>
    <lineage>
        <taxon>Bacteria</taxon>
        <taxon>Bacillati</taxon>
        <taxon>Actinomycetota</taxon>
        <taxon>Actinomycetes</taxon>
        <taxon>Micrococcales</taxon>
        <taxon>Micrococcaceae</taxon>
        <taxon>Paeniglutamicibacter</taxon>
    </lineage>
</organism>
<dbReference type="InterPro" id="IPR036597">
    <property type="entry name" value="Fido-like_dom_sf"/>
</dbReference>
<proteinExistence type="predicted"/>
<reference evidence="2 3" key="1">
    <citation type="submission" date="2021-03" db="EMBL/GenBank/DDBJ databases">
        <title>Sequencing the genomes of 1000 actinobacteria strains.</title>
        <authorList>
            <person name="Klenk H.-P."/>
        </authorList>
    </citation>
    <scope>NUCLEOTIDE SEQUENCE [LARGE SCALE GENOMIC DNA]</scope>
    <source>
        <strain evidence="2 3">DSM 15454</strain>
    </source>
</reference>
<dbReference type="InterPro" id="IPR003812">
    <property type="entry name" value="Fido"/>
</dbReference>
<keyword evidence="3" id="KW-1185">Reference proteome</keyword>
<gene>
    <name evidence="2" type="ORF">JOF46_002535</name>
</gene>
<dbReference type="Proteomes" id="UP000766570">
    <property type="component" value="Unassembled WGS sequence"/>
</dbReference>
<dbReference type="Gene3D" id="1.10.3290.10">
    <property type="entry name" value="Fido-like domain"/>
    <property type="match status" value="1"/>
</dbReference>